<protein>
    <recommendedName>
        <fullName evidence="2">histidine kinase</fullName>
        <ecNumber evidence="2">2.7.13.3</ecNumber>
    </recommendedName>
</protein>
<reference evidence="10 11" key="1">
    <citation type="submission" date="2021-06" db="EMBL/GenBank/DDBJ databases">
        <title>Halomicroarcula sp. a new haloarchaeum isolated from saline soil.</title>
        <authorList>
            <person name="Duran-Viseras A."/>
            <person name="Sanchez-Porro C."/>
            <person name="Ventosa A."/>
        </authorList>
    </citation>
    <scope>NUCLEOTIDE SEQUENCE [LARGE SCALE GENOMIC DNA]</scope>
    <source>
        <strain evidence="10 11">F13</strain>
    </source>
</reference>
<evidence type="ECO:0000259" key="9">
    <source>
        <dbReference type="PROSITE" id="PS50113"/>
    </source>
</evidence>
<evidence type="ECO:0000313" key="11">
    <source>
        <dbReference type="Proteomes" id="UP001430377"/>
    </source>
</evidence>
<evidence type="ECO:0000256" key="1">
    <source>
        <dbReference type="ARBA" id="ARBA00000085"/>
    </source>
</evidence>
<dbReference type="SUPFAM" id="SSF55785">
    <property type="entry name" value="PYP-like sensor domain (PAS domain)"/>
    <property type="match status" value="3"/>
</dbReference>
<dbReference type="SUPFAM" id="SSF47384">
    <property type="entry name" value="Homodimeric domain of signal transducing histidine kinase"/>
    <property type="match status" value="1"/>
</dbReference>
<keyword evidence="4" id="KW-0808">Transferase</keyword>
<evidence type="ECO:0000256" key="4">
    <source>
        <dbReference type="ARBA" id="ARBA00022679"/>
    </source>
</evidence>
<evidence type="ECO:0000259" key="7">
    <source>
        <dbReference type="PROSITE" id="PS50109"/>
    </source>
</evidence>
<evidence type="ECO:0000313" key="10">
    <source>
        <dbReference type="EMBL" id="MBX0323591.1"/>
    </source>
</evidence>
<dbReference type="Pfam" id="PF02518">
    <property type="entry name" value="HATPase_c"/>
    <property type="match status" value="1"/>
</dbReference>
<dbReference type="PROSITE" id="PS50113">
    <property type="entry name" value="PAC"/>
    <property type="match status" value="3"/>
</dbReference>
<dbReference type="AlphaFoldDB" id="A0AAW4PQR9"/>
<dbReference type="InterPro" id="IPR035965">
    <property type="entry name" value="PAS-like_dom_sf"/>
</dbReference>
<dbReference type="GO" id="GO:0006355">
    <property type="term" value="P:regulation of DNA-templated transcription"/>
    <property type="evidence" value="ECO:0007669"/>
    <property type="project" value="InterPro"/>
</dbReference>
<feature type="transmembrane region" description="Helical" evidence="6">
    <location>
        <begin position="6"/>
        <end position="24"/>
    </location>
</feature>
<dbReference type="InterPro" id="IPR013767">
    <property type="entry name" value="PAS_fold"/>
</dbReference>
<dbReference type="InterPro" id="IPR004358">
    <property type="entry name" value="Sig_transdc_His_kin-like_C"/>
</dbReference>
<comment type="catalytic activity">
    <reaction evidence="1">
        <text>ATP + protein L-histidine = ADP + protein N-phospho-L-histidine.</text>
        <dbReference type="EC" id="2.7.13.3"/>
    </reaction>
</comment>
<keyword evidence="6" id="KW-0472">Membrane</keyword>
<dbReference type="Pfam" id="PF00989">
    <property type="entry name" value="PAS"/>
    <property type="match status" value="1"/>
</dbReference>
<accession>A0AAW4PQR9</accession>
<keyword evidence="11" id="KW-1185">Reference proteome</keyword>
<dbReference type="SMART" id="SM00387">
    <property type="entry name" value="HATPase_c"/>
    <property type="match status" value="1"/>
</dbReference>
<comment type="caution">
    <text evidence="10">The sequence shown here is derived from an EMBL/GenBank/DDBJ whole genome shotgun (WGS) entry which is preliminary data.</text>
</comment>
<evidence type="ECO:0000256" key="2">
    <source>
        <dbReference type="ARBA" id="ARBA00012438"/>
    </source>
</evidence>
<dbReference type="Proteomes" id="UP001430377">
    <property type="component" value="Unassembled WGS sequence"/>
</dbReference>
<evidence type="ECO:0000256" key="6">
    <source>
        <dbReference type="SAM" id="Phobius"/>
    </source>
</evidence>
<dbReference type="Pfam" id="PF00512">
    <property type="entry name" value="HisKA"/>
    <property type="match status" value="1"/>
</dbReference>
<dbReference type="NCBIfam" id="TIGR00229">
    <property type="entry name" value="sensory_box"/>
    <property type="match status" value="3"/>
</dbReference>
<dbReference type="InterPro" id="IPR000700">
    <property type="entry name" value="PAS-assoc_C"/>
</dbReference>
<dbReference type="InterPro" id="IPR003661">
    <property type="entry name" value="HisK_dim/P_dom"/>
</dbReference>
<feature type="domain" description="Histidine kinase" evidence="7">
    <location>
        <begin position="591"/>
        <end position="785"/>
    </location>
</feature>
<dbReference type="Pfam" id="PF08448">
    <property type="entry name" value="PAS_4"/>
    <property type="match status" value="2"/>
</dbReference>
<dbReference type="RefSeq" id="WP_220618551.1">
    <property type="nucleotide sequence ID" value="NZ_RKLR01000003.1"/>
</dbReference>
<dbReference type="EC" id="2.7.13.3" evidence="2"/>
<dbReference type="InterPro" id="IPR036890">
    <property type="entry name" value="HATPase_C_sf"/>
</dbReference>
<dbReference type="Gene3D" id="1.10.287.130">
    <property type="match status" value="1"/>
</dbReference>
<feature type="domain" description="PAC" evidence="9">
    <location>
        <begin position="528"/>
        <end position="580"/>
    </location>
</feature>
<dbReference type="CDD" id="cd00130">
    <property type="entry name" value="PAS"/>
    <property type="match status" value="3"/>
</dbReference>
<feature type="domain" description="PAS" evidence="8">
    <location>
        <begin position="342"/>
        <end position="386"/>
    </location>
</feature>
<feature type="transmembrane region" description="Helical" evidence="6">
    <location>
        <begin position="31"/>
        <end position="50"/>
    </location>
</feature>
<evidence type="ECO:0000256" key="5">
    <source>
        <dbReference type="ARBA" id="ARBA00022777"/>
    </source>
</evidence>
<dbReference type="InterPro" id="IPR052162">
    <property type="entry name" value="Sensor_kinase/Photoreceptor"/>
</dbReference>
<dbReference type="InterPro" id="IPR013656">
    <property type="entry name" value="PAS_4"/>
</dbReference>
<dbReference type="PANTHER" id="PTHR43304">
    <property type="entry name" value="PHYTOCHROME-LIKE PROTEIN CPH1"/>
    <property type="match status" value="1"/>
</dbReference>
<feature type="transmembrane region" description="Helical" evidence="6">
    <location>
        <begin position="178"/>
        <end position="197"/>
    </location>
</feature>
<dbReference type="PROSITE" id="PS50109">
    <property type="entry name" value="HIS_KIN"/>
    <property type="match status" value="1"/>
</dbReference>
<dbReference type="SMART" id="SM00091">
    <property type="entry name" value="PAS"/>
    <property type="match status" value="3"/>
</dbReference>
<name>A0AAW4PQR9_9EURY</name>
<feature type="domain" description="PAS" evidence="8">
    <location>
        <begin position="235"/>
        <end position="279"/>
    </location>
</feature>
<dbReference type="InterPro" id="IPR031621">
    <property type="entry name" value="HisKA_7TM"/>
</dbReference>
<dbReference type="Gene3D" id="3.30.565.10">
    <property type="entry name" value="Histidine kinase-like ATPase, C-terminal domain"/>
    <property type="match status" value="1"/>
</dbReference>
<feature type="transmembrane region" description="Helical" evidence="6">
    <location>
        <begin position="96"/>
        <end position="122"/>
    </location>
</feature>
<dbReference type="EMBL" id="RKLR01000003">
    <property type="protein sequence ID" value="MBX0323591.1"/>
    <property type="molecule type" value="Genomic_DNA"/>
</dbReference>
<dbReference type="InterPro" id="IPR000014">
    <property type="entry name" value="PAS"/>
</dbReference>
<feature type="domain" description="PAS" evidence="8">
    <location>
        <begin position="456"/>
        <end position="525"/>
    </location>
</feature>
<dbReference type="InterPro" id="IPR001610">
    <property type="entry name" value="PAC"/>
</dbReference>
<dbReference type="Pfam" id="PF16927">
    <property type="entry name" value="HisKA_7TM"/>
    <property type="match status" value="1"/>
</dbReference>
<dbReference type="GO" id="GO:0000155">
    <property type="term" value="F:phosphorelay sensor kinase activity"/>
    <property type="evidence" value="ECO:0007669"/>
    <property type="project" value="InterPro"/>
</dbReference>
<keyword evidence="3" id="KW-0597">Phosphoprotein</keyword>
<dbReference type="Gene3D" id="3.30.450.20">
    <property type="entry name" value="PAS domain"/>
    <property type="match status" value="3"/>
</dbReference>
<dbReference type="PRINTS" id="PR00344">
    <property type="entry name" value="BCTRLSENSOR"/>
</dbReference>
<gene>
    <name evidence="10" type="ORF">EGH21_11180</name>
</gene>
<keyword evidence="5" id="KW-0418">Kinase</keyword>
<feature type="transmembrane region" description="Helical" evidence="6">
    <location>
        <begin position="62"/>
        <end position="84"/>
    </location>
</feature>
<dbReference type="CDD" id="cd00082">
    <property type="entry name" value="HisKA"/>
    <property type="match status" value="1"/>
</dbReference>
<dbReference type="InterPro" id="IPR005467">
    <property type="entry name" value="His_kinase_dom"/>
</dbReference>
<dbReference type="InterPro" id="IPR036097">
    <property type="entry name" value="HisK_dim/P_sf"/>
</dbReference>
<keyword evidence="6" id="KW-1133">Transmembrane helix</keyword>
<keyword evidence="6" id="KW-0812">Transmembrane</keyword>
<dbReference type="SUPFAM" id="SSF55874">
    <property type="entry name" value="ATPase domain of HSP90 chaperone/DNA topoisomerase II/histidine kinase"/>
    <property type="match status" value="1"/>
</dbReference>
<proteinExistence type="predicted"/>
<organism evidence="10 11">
    <name type="scientific">Haloarcula rubra</name>
    <dbReference type="NCBI Taxonomy" id="2487747"/>
    <lineage>
        <taxon>Archaea</taxon>
        <taxon>Methanobacteriati</taxon>
        <taxon>Methanobacteriota</taxon>
        <taxon>Stenosarchaea group</taxon>
        <taxon>Halobacteria</taxon>
        <taxon>Halobacteriales</taxon>
        <taxon>Haloarculaceae</taxon>
        <taxon>Haloarcula</taxon>
    </lineage>
</organism>
<feature type="transmembrane region" description="Helical" evidence="6">
    <location>
        <begin position="142"/>
        <end position="166"/>
    </location>
</feature>
<dbReference type="PROSITE" id="PS50112">
    <property type="entry name" value="PAS"/>
    <property type="match status" value="3"/>
</dbReference>
<dbReference type="SMART" id="SM00388">
    <property type="entry name" value="HisKA"/>
    <property type="match status" value="1"/>
</dbReference>
<evidence type="ECO:0000259" key="8">
    <source>
        <dbReference type="PROSITE" id="PS50112"/>
    </source>
</evidence>
<feature type="domain" description="PAC" evidence="9">
    <location>
        <begin position="293"/>
        <end position="345"/>
    </location>
</feature>
<dbReference type="PANTHER" id="PTHR43304:SF1">
    <property type="entry name" value="PAC DOMAIN-CONTAINING PROTEIN"/>
    <property type="match status" value="1"/>
</dbReference>
<dbReference type="InterPro" id="IPR003594">
    <property type="entry name" value="HATPase_dom"/>
</dbReference>
<feature type="domain" description="PAC" evidence="9">
    <location>
        <begin position="404"/>
        <end position="455"/>
    </location>
</feature>
<dbReference type="SMART" id="SM00086">
    <property type="entry name" value="PAC"/>
    <property type="match status" value="3"/>
</dbReference>
<evidence type="ECO:0000256" key="3">
    <source>
        <dbReference type="ARBA" id="ARBA00022553"/>
    </source>
</evidence>
<sequence length="792" mass="84916">MYGFFVASLYATAVISLLFAGVAWRKRGDPGGTPMVVFHLALAVGAAAYARDIVATTLAAQLPWAMVSAVAQGVTAIAWLYAALQYSGFERTLTRRVVGLLSLEPVLLALGFLTPAVTIAEWPSTGLTGSLLQAGETTLTTLFFFHSVTILLAALAGTILLIRLFVRSRHLYRTQSAAVLVAALTPWTVGLTQNFFVNLPEDASIFAWGLSGMALTAGLYTFKKLDPVPAAQAAIVENMGDGAVVLDVDGVVGDANPAARRLLGFESESLVGRHIADVVDGWDGLDWDDPDASGWQELPLTGDGDPRFVEVEVSPFTDRFDDVVGRLVVLRDVTERKRREQRLAQYKTIFDAVNEPVYVLDENDNFVRYNAPFADLVGYDESALVGSPFAAVLAGGETATDGDGVTEVTITTASGEEVPCEADLAAVELASGATGRVGIVRDISQRKAMESELAQTTERLETLVEASPLAIVAHDTEGVVDVWNPAAESLFGWRAEAVRGEPLPIVPDDRETELMERHREVQSGNRLTGYETELEREDGSLFSAAVSAAPITDTNGTVVGTVSVIADISERKAQQRLLERQNERLDEFASLVSHDLRNPLQVATGNLELARADATGTVRDRIDAAGDALERMEALVDKTLSLAREGRDIGATERTDIGALAERAWRTVQTEGHSLSVDASPTVECDPDRVAELFENLFRNAVEHGQNGTDAPLTLTVGELPDGFYVADDGVGVPADVRDRVFESGYTTSPDGTGFGLAIVQTIADAHGWDVTLTESESGGARFEFAGVERTT</sequence>